<dbReference type="OrthoDB" id="9801813at2"/>
<accession>A3ILX7</accession>
<dbReference type="PANTHER" id="PTHR43581">
    <property type="entry name" value="ATP/GTP PHOSPHATASE"/>
    <property type="match status" value="1"/>
</dbReference>
<feature type="domain" description="ATPase AAA-type core" evidence="1">
    <location>
        <begin position="25"/>
        <end position="333"/>
    </location>
</feature>
<dbReference type="EMBL" id="AAXW01000006">
    <property type="protein sequence ID" value="EAZ92433.1"/>
    <property type="molecule type" value="Genomic_DNA"/>
</dbReference>
<keyword evidence="3" id="KW-1185">Reference proteome</keyword>
<dbReference type="CDD" id="cd00267">
    <property type="entry name" value="ABC_ATPase"/>
    <property type="match status" value="1"/>
</dbReference>
<name>A3ILX7_9CHRO</name>
<proteinExistence type="predicted"/>
<dbReference type="InterPro" id="IPR003959">
    <property type="entry name" value="ATPase_AAA_core"/>
</dbReference>
<dbReference type="PANTHER" id="PTHR43581:SF4">
    <property type="entry name" value="ATP_GTP PHOSPHATASE"/>
    <property type="match status" value="1"/>
</dbReference>
<dbReference type="AlphaFoldDB" id="A3ILX7"/>
<sequence>MIKNIEIENFRCFEHTKIEGFERVNLIGGKNNSGKTALLEAIALNQSPQPDIILLLTKIRDDSLYYSQSYPEKVWNNLFFNNITKDSIRIIINKNSPNPQNLIISVSLFFFNPSNTIKLLKDSLMSNKFFEQSNQIYRLTVELISEKFSRYKFYIDSTNEGIKLGGCDIKYVGKYRDRALETITSESGFIRFINQYHFNWITQYISASFRLNQKEIIQEYSHAELENRGHYLLNILQKIDPKIEEIKIFSIRDPVLYLRRENENFLPISTFGDAINRVTEIMVKILNNKSSIILIDEIENGIHYTNHRDFWRALFELSKELDVQIFATTHSLEMIQAFRDVGLNYYADSGAYFEMARNPRTNKIIGIKHELEMLDYALKRSEEIRGE</sequence>
<dbReference type="Pfam" id="PF13304">
    <property type="entry name" value="AAA_21"/>
    <property type="match status" value="1"/>
</dbReference>
<evidence type="ECO:0000259" key="1">
    <source>
        <dbReference type="Pfam" id="PF13304"/>
    </source>
</evidence>
<comment type="caution">
    <text evidence="2">The sequence shown here is derived from an EMBL/GenBank/DDBJ whole genome shotgun (WGS) entry which is preliminary data.</text>
</comment>
<reference evidence="2 3" key="1">
    <citation type="submission" date="2007-03" db="EMBL/GenBank/DDBJ databases">
        <authorList>
            <person name="Stal L."/>
            <person name="Ferriera S."/>
            <person name="Johnson J."/>
            <person name="Kravitz S."/>
            <person name="Beeson K."/>
            <person name="Sutton G."/>
            <person name="Rogers Y.-H."/>
            <person name="Friedman R."/>
            <person name="Frazier M."/>
            <person name="Venter J.C."/>
        </authorList>
    </citation>
    <scope>NUCLEOTIDE SEQUENCE [LARGE SCALE GENOMIC DNA]</scope>
    <source>
        <strain evidence="2 3">CCY0110</strain>
    </source>
</reference>
<evidence type="ECO:0000313" key="3">
    <source>
        <dbReference type="Proteomes" id="UP000003781"/>
    </source>
</evidence>
<gene>
    <name evidence="2" type="ORF">CY0110_01869</name>
</gene>
<dbReference type="InterPro" id="IPR027417">
    <property type="entry name" value="P-loop_NTPase"/>
</dbReference>
<evidence type="ECO:0000313" key="2">
    <source>
        <dbReference type="EMBL" id="EAZ92433.1"/>
    </source>
</evidence>
<dbReference type="eggNOG" id="COG1106">
    <property type="taxonomic scope" value="Bacteria"/>
</dbReference>
<protein>
    <recommendedName>
        <fullName evidence="1">ATPase AAA-type core domain-containing protein</fullName>
    </recommendedName>
</protein>
<dbReference type="RefSeq" id="WP_008274351.1">
    <property type="nucleotide sequence ID" value="NZ_AAXW01000006.1"/>
</dbReference>
<organism evidence="2 3">
    <name type="scientific">Crocosphaera chwakensis CCY0110</name>
    <dbReference type="NCBI Taxonomy" id="391612"/>
    <lineage>
        <taxon>Bacteria</taxon>
        <taxon>Bacillati</taxon>
        <taxon>Cyanobacteriota</taxon>
        <taxon>Cyanophyceae</taxon>
        <taxon>Oscillatoriophycideae</taxon>
        <taxon>Chroococcales</taxon>
        <taxon>Aphanothecaceae</taxon>
        <taxon>Crocosphaera</taxon>
        <taxon>Crocosphaera chwakensis</taxon>
    </lineage>
</organism>
<dbReference type="Proteomes" id="UP000003781">
    <property type="component" value="Unassembled WGS sequence"/>
</dbReference>
<dbReference type="Gene3D" id="3.40.50.300">
    <property type="entry name" value="P-loop containing nucleotide triphosphate hydrolases"/>
    <property type="match status" value="1"/>
</dbReference>
<dbReference type="InterPro" id="IPR051396">
    <property type="entry name" value="Bact_Antivir_Def_Nuclease"/>
</dbReference>
<dbReference type="SUPFAM" id="SSF52540">
    <property type="entry name" value="P-loop containing nucleoside triphosphate hydrolases"/>
    <property type="match status" value="1"/>
</dbReference>